<evidence type="ECO:0000256" key="7">
    <source>
        <dbReference type="ARBA" id="ARBA00023136"/>
    </source>
</evidence>
<keyword evidence="6 8" id="KW-1133">Transmembrane helix</keyword>
<evidence type="ECO:0000313" key="9">
    <source>
        <dbReference type="EMBL" id="OGG11593.1"/>
    </source>
</evidence>
<name>A0A1F5ZH14_9BACT</name>
<feature type="transmembrane region" description="Helical" evidence="8">
    <location>
        <begin position="297"/>
        <end position="318"/>
    </location>
</feature>
<sequence>MNTKIEISIKTILFTVALLVGFWLVIQIRDILFLLFIAFLLMTAIYPLVVFLERFRIPRAIGILLVYIVVIGFFGLSLVSAVPALIAQSTKLTQVLPTVVTKILPYWNIDFTVLTQQVAPLGENLLRVTFGIFSNIASIVTILVFTFYFLLERRHAEAILKEIIGDVAAKQSMDLLRVIECRLGSWVRGELLLMTSVTILSYIGLTILRVDFALPLAILAGLLELVPMIGPTISAIPAVLVALAMSPFLALCVIALYFIVQQVENNLLVPAIMKKSVGFSPIITIVSLLIGGRLAGIVGAILSVPVVLVLQVVVSTFMKKTIETPEKIRTKNPSKA</sequence>
<dbReference type="InterPro" id="IPR002549">
    <property type="entry name" value="AI-2E-like"/>
</dbReference>
<evidence type="ECO:0000256" key="2">
    <source>
        <dbReference type="ARBA" id="ARBA00009773"/>
    </source>
</evidence>
<protein>
    <recommendedName>
        <fullName evidence="11">AI-2E family transporter</fullName>
    </recommendedName>
</protein>
<dbReference type="PANTHER" id="PTHR21716">
    <property type="entry name" value="TRANSMEMBRANE PROTEIN"/>
    <property type="match status" value="1"/>
</dbReference>
<accession>A0A1F5ZH14</accession>
<dbReference type="PANTHER" id="PTHR21716:SF53">
    <property type="entry name" value="PERMEASE PERM-RELATED"/>
    <property type="match status" value="1"/>
</dbReference>
<dbReference type="GO" id="GO:0055085">
    <property type="term" value="P:transmembrane transport"/>
    <property type="evidence" value="ECO:0007669"/>
    <property type="project" value="TreeGrafter"/>
</dbReference>
<evidence type="ECO:0000313" key="10">
    <source>
        <dbReference type="Proteomes" id="UP000177268"/>
    </source>
</evidence>
<keyword evidence="5 8" id="KW-0812">Transmembrane</keyword>
<evidence type="ECO:0000256" key="3">
    <source>
        <dbReference type="ARBA" id="ARBA00022448"/>
    </source>
</evidence>
<dbReference type="Pfam" id="PF01594">
    <property type="entry name" value="AI-2E_transport"/>
    <property type="match status" value="1"/>
</dbReference>
<feature type="transmembrane region" description="Helical" evidence="8">
    <location>
        <begin position="130"/>
        <end position="151"/>
    </location>
</feature>
<feature type="transmembrane region" description="Helical" evidence="8">
    <location>
        <begin position="7"/>
        <end position="26"/>
    </location>
</feature>
<dbReference type="GO" id="GO:0005886">
    <property type="term" value="C:plasma membrane"/>
    <property type="evidence" value="ECO:0007669"/>
    <property type="project" value="UniProtKB-SubCell"/>
</dbReference>
<keyword evidence="4" id="KW-1003">Cell membrane</keyword>
<proteinExistence type="inferred from homology"/>
<keyword evidence="7 8" id="KW-0472">Membrane</keyword>
<comment type="subcellular location">
    <subcellularLocation>
        <location evidence="1">Cell membrane</location>
        <topology evidence="1">Multi-pass membrane protein</topology>
    </subcellularLocation>
</comment>
<dbReference type="EMBL" id="MFIZ01000024">
    <property type="protein sequence ID" value="OGG11593.1"/>
    <property type="molecule type" value="Genomic_DNA"/>
</dbReference>
<dbReference type="STRING" id="1798370.A2Z00_05185"/>
<keyword evidence="3" id="KW-0813">Transport</keyword>
<gene>
    <name evidence="9" type="ORF">A2Z00_05185</name>
</gene>
<evidence type="ECO:0000256" key="6">
    <source>
        <dbReference type="ARBA" id="ARBA00022989"/>
    </source>
</evidence>
<feature type="transmembrane region" description="Helical" evidence="8">
    <location>
        <begin position="272"/>
        <end position="291"/>
    </location>
</feature>
<evidence type="ECO:0000256" key="1">
    <source>
        <dbReference type="ARBA" id="ARBA00004651"/>
    </source>
</evidence>
<reference evidence="9 10" key="1">
    <citation type="journal article" date="2016" name="Nat. Commun.">
        <title>Thousands of microbial genomes shed light on interconnected biogeochemical processes in an aquifer system.</title>
        <authorList>
            <person name="Anantharaman K."/>
            <person name="Brown C.T."/>
            <person name="Hug L.A."/>
            <person name="Sharon I."/>
            <person name="Castelle C.J."/>
            <person name="Probst A.J."/>
            <person name="Thomas B.C."/>
            <person name="Singh A."/>
            <person name="Wilkins M.J."/>
            <person name="Karaoz U."/>
            <person name="Brodie E.L."/>
            <person name="Williams K.H."/>
            <person name="Hubbard S.S."/>
            <person name="Banfield J.F."/>
        </authorList>
    </citation>
    <scope>NUCLEOTIDE SEQUENCE [LARGE SCALE GENOMIC DNA]</scope>
</reference>
<comment type="caution">
    <text evidence="9">The sequence shown here is derived from an EMBL/GenBank/DDBJ whole genome shotgun (WGS) entry which is preliminary data.</text>
</comment>
<evidence type="ECO:0000256" key="8">
    <source>
        <dbReference type="SAM" id="Phobius"/>
    </source>
</evidence>
<feature type="transmembrane region" description="Helical" evidence="8">
    <location>
        <begin position="64"/>
        <end position="86"/>
    </location>
</feature>
<feature type="transmembrane region" description="Helical" evidence="8">
    <location>
        <begin position="191"/>
        <end position="223"/>
    </location>
</feature>
<comment type="similarity">
    <text evidence="2">Belongs to the autoinducer-2 exporter (AI-2E) (TC 2.A.86) family.</text>
</comment>
<evidence type="ECO:0008006" key="11">
    <source>
        <dbReference type="Google" id="ProtNLM"/>
    </source>
</evidence>
<dbReference type="Proteomes" id="UP000177268">
    <property type="component" value="Unassembled WGS sequence"/>
</dbReference>
<dbReference type="AlphaFoldDB" id="A0A1F5ZH14"/>
<evidence type="ECO:0000256" key="4">
    <source>
        <dbReference type="ARBA" id="ARBA00022475"/>
    </source>
</evidence>
<feature type="transmembrane region" description="Helical" evidence="8">
    <location>
        <begin position="32"/>
        <end position="52"/>
    </location>
</feature>
<organism evidence="9 10">
    <name type="scientific">Candidatus Gottesmanbacteria bacterium RBG_13_45_10</name>
    <dbReference type="NCBI Taxonomy" id="1798370"/>
    <lineage>
        <taxon>Bacteria</taxon>
        <taxon>Candidatus Gottesmaniibacteriota</taxon>
    </lineage>
</organism>
<evidence type="ECO:0000256" key="5">
    <source>
        <dbReference type="ARBA" id="ARBA00022692"/>
    </source>
</evidence>
<feature type="transmembrane region" description="Helical" evidence="8">
    <location>
        <begin position="235"/>
        <end position="260"/>
    </location>
</feature>